<dbReference type="GO" id="GO:0003824">
    <property type="term" value="F:catalytic activity"/>
    <property type="evidence" value="ECO:0007669"/>
    <property type="project" value="InterPro"/>
</dbReference>
<dbReference type="Pfam" id="PF03473">
    <property type="entry name" value="MOSC"/>
    <property type="match status" value="1"/>
</dbReference>
<dbReference type="InterPro" id="IPR005302">
    <property type="entry name" value="MoCF_Sase_C"/>
</dbReference>
<dbReference type="OrthoDB" id="17255at2759"/>
<evidence type="ECO:0000313" key="2">
    <source>
        <dbReference type="EMBL" id="CAB3246084.1"/>
    </source>
</evidence>
<dbReference type="PANTHER" id="PTHR14237:SF19">
    <property type="entry name" value="MITOCHONDRIAL AMIDOXIME REDUCING COMPONENT 1"/>
    <property type="match status" value="1"/>
</dbReference>
<name>A0A8S1AHA1_ARCPL</name>
<accession>A0A8S1AHA1</accession>
<dbReference type="PROSITE" id="PS51340">
    <property type="entry name" value="MOSC"/>
    <property type="match status" value="1"/>
</dbReference>
<dbReference type="EMBL" id="CADEBC010000525">
    <property type="protein sequence ID" value="CAB3246084.1"/>
    <property type="molecule type" value="Genomic_DNA"/>
</dbReference>
<dbReference type="SUPFAM" id="SSF141673">
    <property type="entry name" value="MOSC N-terminal domain-like"/>
    <property type="match status" value="1"/>
</dbReference>
<dbReference type="GO" id="GO:0030170">
    <property type="term" value="F:pyridoxal phosphate binding"/>
    <property type="evidence" value="ECO:0007669"/>
    <property type="project" value="InterPro"/>
</dbReference>
<gene>
    <name evidence="2" type="ORF">APLA_LOCUS10724</name>
</gene>
<sequence>MPKLYDSAPFMAAAVSTVAVLGGAYNAYQLYQKNKKNRLPLPEEWVHVGYLKQIYAYPIKSCAPFPLNQAECSSLGLKAGWLRDRILMIIDNEDNNLITARTYPEMLKIKTTFNKAIVTLKHPKMEPIDINLAEVILMKKLIHTNVWTSPVTAFDCGQEVNAWITKCLDIEDTSFTLVYYGHEKHRVIAGATAMWPNIYDRMKQSDTGAFCDEVNCHVLSEASLDDLNSRLKEVQVTDTHFRPNIVLSGGKPYDEDNWKFVKIGENIFQVIKPCIRCLFTTRDPETGIQNKNMEPLTTLKSYRLAKNSAELKIAGDSPLMGIHMALRSGPGGKVSVNEPFYVTY</sequence>
<dbReference type="InterPro" id="IPR005303">
    <property type="entry name" value="MOCOS_middle"/>
</dbReference>
<keyword evidence="3" id="KW-1185">Reference proteome</keyword>
<protein>
    <recommendedName>
        <fullName evidence="1">MOSC domain-containing protein</fullName>
    </recommendedName>
</protein>
<dbReference type="Pfam" id="PF03476">
    <property type="entry name" value="MOSC_N"/>
    <property type="match status" value="1"/>
</dbReference>
<reference evidence="2 3" key="1">
    <citation type="submission" date="2020-04" db="EMBL/GenBank/DDBJ databases">
        <authorList>
            <person name="Wallbank WR R."/>
            <person name="Pardo Diaz C."/>
            <person name="Kozak K."/>
            <person name="Martin S."/>
            <person name="Jiggins C."/>
            <person name="Moest M."/>
            <person name="Warren A I."/>
            <person name="Byers J.R.P. K."/>
            <person name="Montejo-Kovacevich G."/>
            <person name="Yen C E."/>
        </authorList>
    </citation>
    <scope>NUCLEOTIDE SEQUENCE [LARGE SCALE GENOMIC DNA]</scope>
</reference>
<comment type="caution">
    <text evidence="2">The sequence shown here is derived from an EMBL/GenBank/DDBJ whole genome shotgun (WGS) entry which is preliminary data.</text>
</comment>
<organism evidence="2 3">
    <name type="scientific">Arctia plantaginis</name>
    <name type="common">Wood tiger moth</name>
    <name type="synonym">Phalaena plantaginis</name>
    <dbReference type="NCBI Taxonomy" id="874455"/>
    <lineage>
        <taxon>Eukaryota</taxon>
        <taxon>Metazoa</taxon>
        <taxon>Ecdysozoa</taxon>
        <taxon>Arthropoda</taxon>
        <taxon>Hexapoda</taxon>
        <taxon>Insecta</taxon>
        <taxon>Pterygota</taxon>
        <taxon>Neoptera</taxon>
        <taxon>Endopterygota</taxon>
        <taxon>Lepidoptera</taxon>
        <taxon>Glossata</taxon>
        <taxon>Ditrysia</taxon>
        <taxon>Noctuoidea</taxon>
        <taxon>Erebidae</taxon>
        <taxon>Arctiinae</taxon>
        <taxon>Arctia</taxon>
    </lineage>
</organism>
<dbReference type="Proteomes" id="UP000494106">
    <property type="component" value="Unassembled WGS sequence"/>
</dbReference>
<feature type="domain" description="MOSC" evidence="1">
    <location>
        <begin position="186"/>
        <end position="343"/>
    </location>
</feature>
<evidence type="ECO:0000259" key="1">
    <source>
        <dbReference type="PROSITE" id="PS51340"/>
    </source>
</evidence>
<proteinExistence type="predicted"/>
<dbReference type="GO" id="GO:0030151">
    <property type="term" value="F:molybdenum ion binding"/>
    <property type="evidence" value="ECO:0007669"/>
    <property type="project" value="InterPro"/>
</dbReference>
<dbReference type="AlphaFoldDB" id="A0A8S1AHA1"/>
<dbReference type="PANTHER" id="PTHR14237">
    <property type="entry name" value="MOLYBDOPTERIN COFACTOR SULFURASE MOSC"/>
    <property type="match status" value="1"/>
</dbReference>
<evidence type="ECO:0000313" key="3">
    <source>
        <dbReference type="Proteomes" id="UP000494106"/>
    </source>
</evidence>